<dbReference type="GO" id="GO:0015074">
    <property type="term" value="P:DNA integration"/>
    <property type="evidence" value="ECO:0007669"/>
    <property type="project" value="InterPro"/>
</dbReference>
<dbReference type="EMBL" id="LAZR01041893">
    <property type="protein sequence ID" value="KKL10860.1"/>
    <property type="molecule type" value="Genomic_DNA"/>
</dbReference>
<dbReference type="InterPro" id="IPR050900">
    <property type="entry name" value="Transposase_IS3/IS150/IS904"/>
</dbReference>
<dbReference type="InterPro" id="IPR036397">
    <property type="entry name" value="RNaseH_sf"/>
</dbReference>
<dbReference type="InterPro" id="IPR001584">
    <property type="entry name" value="Integrase_cat-core"/>
</dbReference>
<dbReference type="GO" id="GO:0003676">
    <property type="term" value="F:nucleic acid binding"/>
    <property type="evidence" value="ECO:0007669"/>
    <property type="project" value="InterPro"/>
</dbReference>
<proteinExistence type="predicted"/>
<dbReference type="InterPro" id="IPR025948">
    <property type="entry name" value="HTH-like_dom"/>
</dbReference>
<feature type="non-terminal residue" evidence="2">
    <location>
        <position position="308"/>
    </location>
</feature>
<dbReference type="InterPro" id="IPR012337">
    <property type="entry name" value="RNaseH-like_sf"/>
</dbReference>
<dbReference type="PANTHER" id="PTHR46889:SF4">
    <property type="entry name" value="TRANSPOSASE INSO FOR INSERTION SEQUENCE ELEMENT IS911B-RELATED"/>
    <property type="match status" value="1"/>
</dbReference>
<dbReference type="PANTHER" id="PTHR46889">
    <property type="entry name" value="TRANSPOSASE INSF FOR INSERTION SEQUENCE IS3B-RELATED"/>
    <property type="match status" value="1"/>
</dbReference>
<sequence length="308" mass="36065">MTLNQRRLAVDPDHNKIPIVRQCELLDLARSSLYYTPCRDTDYNEQLMRLLDEQYMKTPCYGVDKMTAWLRREGHPVNSKRTRRLLRLMGIEAIYPHGKRNLSEPNKEHKIFPYLLREVTVDQVNQVWSTDITYIRMHHGWVYLTAVIDWYSRYVLSWEVSVTLEPSFCIEALKRALEEGTPSIFNTDQGSQFTCNDFTRVLLDRGIQVSMDGRGRYLDNIFVERLWRTVKVEEVYLRDYDTVTEAVYYLGCYFKFYNYERLHESLGYQTPAEVYFGALAPPVALRAPSGAKAPKSVISPSKKVNIFV</sequence>
<dbReference type="AlphaFoldDB" id="A0A0F9ANB4"/>
<dbReference type="SUPFAM" id="SSF53098">
    <property type="entry name" value="Ribonuclease H-like"/>
    <property type="match status" value="1"/>
</dbReference>
<feature type="domain" description="Integrase catalytic" evidence="1">
    <location>
        <begin position="109"/>
        <end position="279"/>
    </location>
</feature>
<evidence type="ECO:0000259" key="1">
    <source>
        <dbReference type="PROSITE" id="PS50994"/>
    </source>
</evidence>
<dbReference type="Pfam" id="PF13276">
    <property type="entry name" value="HTH_21"/>
    <property type="match status" value="1"/>
</dbReference>
<reference evidence="2" key="1">
    <citation type="journal article" date="2015" name="Nature">
        <title>Complex archaea that bridge the gap between prokaryotes and eukaryotes.</title>
        <authorList>
            <person name="Spang A."/>
            <person name="Saw J.H."/>
            <person name="Jorgensen S.L."/>
            <person name="Zaremba-Niedzwiedzka K."/>
            <person name="Martijn J."/>
            <person name="Lind A.E."/>
            <person name="van Eijk R."/>
            <person name="Schleper C."/>
            <person name="Guy L."/>
            <person name="Ettema T.J."/>
        </authorList>
    </citation>
    <scope>NUCLEOTIDE SEQUENCE</scope>
</reference>
<gene>
    <name evidence="2" type="ORF">LCGC14_2551620</name>
</gene>
<dbReference type="InterPro" id="IPR048020">
    <property type="entry name" value="Transpos_IS3"/>
</dbReference>
<dbReference type="PROSITE" id="PS50994">
    <property type="entry name" value="INTEGRASE"/>
    <property type="match status" value="1"/>
</dbReference>
<protein>
    <recommendedName>
        <fullName evidence="1">Integrase catalytic domain-containing protein</fullName>
    </recommendedName>
</protein>
<dbReference type="NCBIfam" id="NF033516">
    <property type="entry name" value="transpos_IS3"/>
    <property type="match status" value="1"/>
</dbReference>
<name>A0A0F9ANB4_9ZZZZ</name>
<comment type="caution">
    <text evidence="2">The sequence shown here is derived from an EMBL/GenBank/DDBJ whole genome shotgun (WGS) entry which is preliminary data.</text>
</comment>
<dbReference type="Gene3D" id="3.30.420.10">
    <property type="entry name" value="Ribonuclease H-like superfamily/Ribonuclease H"/>
    <property type="match status" value="1"/>
</dbReference>
<accession>A0A0F9ANB4</accession>
<evidence type="ECO:0000313" key="2">
    <source>
        <dbReference type="EMBL" id="KKL10860.1"/>
    </source>
</evidence>
<organism evidence="2">
    <name type="scientific">marine sediment metagenome</name>
    <dbReference type="NCBI Taxonomy" id="412755"/>
    <lineage>
        <taxon>unclassified sequences</taxon>
        <taxon>metagenomes</taxon>
        <taxon>ecological metagenomes</taxon>
    </lineage>
</organism>
<dbReference type="Pfam" id="PF00665">
    <property type="entry name" value="rve"/>
    <property type="match status" value="1"/>
</dbReference>